<comment type="subcellular location">
    <subcellularLocation>
        <location evidence="2">Membrane</location>
        <topology evidence="2">Single-pass membrane protein</topology>
    </subcellularLocation>
</comment>
<gene>
    <name evidence="17" type="ORF">CB5_LOCUS24605</name>
</gene>
<comment type="catalytic activity">
    <reaction evidence="1">
        <text>S-ubiquitinyl-[E2 ubiquitin-conjugating enzyme]-L-cysteine + [acceptor protein]-L-lysine = [E2 ubiquitin-conjugating enzyme]-L-cysteine + N(6)-ubiquitinyl-[acceptor protein]-L-lysine.</text>
        <dbReference type="EC" id="2.3.2.27"/>
    </reaction>
</comment>
<reference evidence="17" key="1">
    <citation type="submission" date="2020-07" db="EMBL/GenBank/DDBJ databases">
        <authorList>
            <person name="Lin J."/>
        </authorList>
    </citation>
    <scope>NUCLEOTIDE SEQUENCE</scope>
</reference>
<evidence type="ECO:0000256" key="5">
    <source>
        <dbReference type="ARBA" id="ARBA00022679"/>
    </source>
</evidence>
<dbReference type="PANTHER" id="PTHR46913:SF21">
    <property type="entry name" value="RING-TYPE E3 UBIQUITIN TRANSFERASE"/>
    <property type="match status" value="1"/>
</dbReference>
<evidence type="ECO:0000256" key="9">
    <source>
        <dbReference type="ARBA" id="ARBA00022786"/>
    </source>
</evidence>
<proteinExistence type="predicted"/>
<keyword evidence="6 15" id="KW-0812">Transmembrane</keyword>
<keyword evidence="7" id="KW-0479">Metal-binding</keyword>
<feature type="region of interest" description="Disordered" evidence="14">
    <location>
        <begin position="367"/>
        <end position="390"/>
    </location>
</feature>
<dbReference type="EC" id="2.3.2.27" evidence="4"/>
<dbReference type="FunFam" id="3.30.40.10:FF:000187">
    <property type="entry name" value="E3 ubiquitin-protein ligase ATL6"/>
    <property type="match status" value="1"/>
</dbReference>
<evidence type="ECO:0000256" key="13">
    <source>
        <dbReference type="PROSITE-ProRule" id="PRU00175"/>
    </source>
</evidence>
<dbReference type="Gene3D" id="3.30.40.10">
    <property type="entry name" value="Zinc/RING finger domain, C3HC4 (zinc finger)"/>
    <property type="match status" value="1"/>
</dbReference>
<protein>
    <recommendedName>
        <fullName evidence="4">RING-type E3 ubiquitin transferase</fullName>
        <ecNumber evidence="4">2.3.2.27</ecNumber>
    </recommendedName>
</protein>
<evidence type="ECO:0000256" key="8">
    <source>
        <dbReference type="ARBA" id="ARBA00022771"/>
    </source>
</evidence>
<accession>A0A6V7QDX0</accession>
<dbReference type="GO" id="GO:0016020">
    <property type="term" value="C:membrane"/>
    <property type="evidence" value="ECO:0007669"/>
    <property type="project" value="UniProtKB-SubCell"/>
</dbReference>
<dbReference type="EMBL" id="LR862135">
    <property type="protein sequence ID" value="CAD1841394.1"/>
    <property type="molecule type" value="Genomic_DNA"/>
</dbReference>
<evidence type="ECO:0000256" key="12">
    <source>
        <dbReference type="ARBA" id="ARBA00023136"/>
    </source>
</evidence>
<sequence length="427" mass="45810">MAKLRESSSFSTALPPTSMASAAASPESSAAYDFEWGPSPASSAASPARITADLSPPLIAMLAVVGTAFLIVLYARILSHHLRRLLRRWRRWRRRRRLLRSTSAAAAAASSDLDSPHPGAGGFGGGAISYGSSSDYYYFASPYGLDDTAIRALPISLFSKSKAKHLAATNRECAVCLLEFEDDDPLRTLPFCSHAFHADCIDVWLRSHATCPLCRASAVRPPDSPFVPMRAARIRPSLDDLVLYPPHPAAAIADADPEIAAASPPSIRGGARDFLLKRSYSFGFERSLAAERMVLDASTASPWRYRHRSFWSKRWPSPFGSGGASSAPRAARVFSFRSYRLAAAAAAAKSPFSRRRGGFFPLASEPSARLGGAGPSSRRSRSMTSPSAIFARPPGAAAAALGFGFSSSRMRCGDPEALLSPERLNRG</sequence>
<keyword evidence="5" id="KW-0808">Transferase</keyword>
<evidence type="ECO:0000256" key="1">
    <source>
        <dbReference type="ARBA" id="ARBA00000900"/>
    </source>
</evidence>
<keyword evidence="8 13" id="KW-0863">Zinc-finger</keyword>
<dbReference type="GO" id="GO:0061630">
    <property type="term" value="F:ubiquitin protein ligase activity"/>
    <property type="evidence" value="ECO:0007669"/>
    <property type="project" value="UniProtKB-EC"/>
</dbReference>
<dbReference type="UniPathway" id="UPA00143"/>
<evidence type="ECO:0000256" key="11">
    <source>
        <dbReference type="ARBA" id="ARBA00022989"/>
    </source>
</evidence>
<evidence type="ECO:0000259" key="16">
    <source>
        <dbReference type="PROSITE" id="PS50089"/>
    </source>
</evidence>
<evidence type="ECO:0000256" key="4">
    <source>
        <dbReference type="ARBA" id="ARBA00012483"/>
    </source>
</evidence>
<feature type="domain" description="RING-type" evidence="16">
    <location>
        <begin position="173"/>
        <end position="215"/>
    </location>
</feature>
<evidence type="ECO:0000313" key="17">
    <source>
        <dbReference type="EMBL" id="CAD1841394.1"/>
    </source>
</evidence>
<evidence type="ECO:0000256" key="7">
    <source>
        <dbReference type="ARBA" id="ARBA00022723"/>
    </source>
</evidence>
<evidence type="ECO:0000256" key="6">
    <source>
        <dbReference type="ARBA" id="ARBA00022692"/>
    </source>
</evidence>
<dbReference type="SUPFAM" id="SSF57850">
    <property type="entry name" value="RING/U-box"/>
    <property type="match status" value="1"/>
</dbReference>
<keyword evidence="9" id="KW-0833">Ubl conjugation pathway</keyword>
<dbReference type="SMART" id="SM00184">
    <property type="entry name" value="RING"/>
    <property type="match status" value="1"/>
</dbReference>
<keyword evidence="11 15" id="KW-1133">Transmembrane helix</keyword>
<feature type="region of interest" description="Disordered" evidence="14">
    <location>
        <begin position="1"/>
        <end position="21"/>
    </location>
</feature>
<dbReference type="InterPro" id="IPR044600">
    <property type="entry name" value="ATL1/ATL16-like"/>
</dbReference>
<dbReference type="PANTHER" id="PTHR46913">
    <property type="entry name" value="RING-H2 FINGER PROTEIN ATL16"/>
    <property type="match status" value="1"/>
</dbReference>
<organism evidence="17">
    <name type="scientific">Ananas comosus var. bracteatus</name>
    <name type="common">red pineapple</name>
    <dbReference type="NCBI Taxonomy" id="296719"/>
    <lineage>
        <taxon>Eukaryota</taxon>
        <taxon>Viridiplantae</taxon>
        <taxon>Streptophyta</taxon>
        <taxon>Embryophyta</taxon>
        <taxon>Tracheophyta</taxon>
        <taxon>Spermatophyta</taxon>
        <taxon>Magnoliopsida</taxon>
        <taxon>Liliopsida</taxon>
        <taxon>Poales</taxon>
        <taxon>Bromeliaceae</taxon>
        <taxon>Bromelioideae</taxon>
        <taxon>Ananas</taxon>
    </lineage>
</organism>
<feature type="region of interest" description="Disordered" evidence="14">
    <location>
        <begin position="406"/>
        <end position="427"/>
    </location>
</feature>
<evidence type="ECO:0000256" key="14">
    <source>
        <dbReference type="SAM" id="MobiDB-lite"/>
    </source>
</evidence>
<name>A0A6V7QDX0_ANACO</name>
<dbReference type="Pfam" id="PF13639">
    <property type="entry name" value="zf-RING_2"/>
    <property type="match status" value="1"/>
</dbReference>
<keyword evidence="12 15" id="KW-0472">Membrane</keyword>
<comment type="pathway">
    <text evidence="3">Protein modification; protein ubiquitination.</text>
</comment>
<evidence type="ECO:0000256" key="2">
    <source>
        <dbReference type="ARBA" id="ARBA00004167"/>
    </source>
</evidence>
<feature type="compositionally biased region" description="Low complexity" evidence="14">
    <location>
        <begin position="11"/>
        <end position="21"/>
    </location>
</feature>
<evidence type="ECO:0000256" key="10">
    <source>
        <dbReference type="ARBA" id="ARBA00022833"/>
    </source>
</evidence>
<dbReference type="PROSITE" id="PS50089">
    <property type="entry name" value="ZF_RING_2"/>
    <property type="match status" value="1"/>
</dbReference>
<dbReference type="GO" id="GO:0008270">
    <property type="term" value="F:zinc ion binding"/>
    <property type="evidence" value="ECO:0007669"/>
    <property type="project" value="UniProtKB-KW"/>
</dbReference>
<evidence type="ECO:0000256" key="15">
    <source>
        <dbReference type="SAM" id="Phobius"/>
    </source>
</evidence>
<dbReference type="InterPro" id="IPR013083">
    <property type="entry name" value="Znf_RING/FYVE/PHD"/>
</dbReference>
<feature type="transmembrane region" description="Helical" evidence="15">
    <location>
        <begin position="58"/>
        <end position="78"/>
    </location>
</feature>
<dbReference type="AlphaFoldDB" id="A0A6V7QDX0"/>
<dbReference type="GO" id="GO:0016567">
    <property type="term" value="P:protein ubiquitination"/>
    <property type="evidence" value="ECO:0007669"/>
    <property type="project" value="UniProtKB-UniPathway"/>
</dbReference>
<dbReference type="CDD" id="cd16461">
    <property type="entry name" value="RING-H2_EL5-like"/>
    <property type="match status" value="1"/>
</dbReference>
<keyword evidence="10" id="KW-0862">Zinc</keyword>
<dbReference type="InterPro" id="IPR001841">
    <property type="entry name" value="Znf_RING"/>
</dbReference>
<evidence type="ECO:0000256" key="3">
    <source>
        <dbReference type="ARBA" id="ARBA00004906"/>
    </source>
</evidence>